<evidence type="ECO:0000256" key="2">
    <source>
        <dbReference type="ARBA" id="ARBA00022801"/>
    </source>
</evidence>
<evidence type="ECO:0000313" key="4">
    <source>
        <dbReference type="Proteomes" id="UP000599688"/>
    </source>
</evidence>
<dbReference type="PIRSF" id="PIRSF003230">
    <property type="entry name" value="YbgC"/>
    <property type="match status" value="1"/>
</dbReference>
<sequence length="134" mass="15674">MTKLTKTKIEVRYAETDQMGVVHHGIYPQYLELGRLDWLNQFGLHYQKMEEQGVMLPVYNLQISYLASAKFGDTLKVETLLKEKPNVRIIFTYKIYNLETKQLLVEATTTLVFVDSKTRKPMRCPSFLLSKFGY</sequence>
<protein>
    <submittedName>
        <fullName evidence="3">Thioesterase</fullName>
    </submittedName>
</protein>
<organism evidence="3 4">
    <name type="scientific">Psychroflexus salis</name>
    <dbReference type="NCBI Taxonomy" id="1526574"/>
    <lineage>
        <taxon>Bacteria</taxon>
        <taxon>Pseudomonadati</taxon>
        <taxon>Bacteroidota</taxon>
        <taxon>Flavobacteriia</taxon>
        <taxon>Flavobacteriales</taxon>
        <taxon>Flavobacteriaceae</taxon>
        <taxon>Psychroflexus</taxon>
    </lineage>
</organism>
<dbReference type="InterPro" id="IPR006684">
    <property type="entry name" value="YbgC/YbaW"/>
</dbReference>
<dbReference type="PANTHER" id="PTHR31793:SF27">
    <property type="entry name" value="NOVEL THIOESTERASE SUPERFAMILY DOMAIN AND SAPOSIN A-TYPE DOMAIN CONTAINING PROTEIN (0610012H03RIK)"/>
    <property type="match status" value="1"/>
</dbReference>
<reference evidence="3 4" key="1">
    <citation type="journal article" date="2014" name="Int. J. Syst. Evol. Microbiol.">
        <title>Complete genome sequence of Corynebacterium casei LMG S-19264T (=DSM 44701T), isolated from a smear-ripened cheese.</title>
        <authorList>
            <consortium name="US DOE Joint Genome Institute (JGI-PGF)"/>
            <person name="Walter F."/>
            <person name="Albersmeier A."/>
            <person name="Kalinowski J."/>
            <person name="Ruckert C."/>
        </authorList>
    </citation>
    <scope>NUCLEOTIDE SEQUENCE [LARGE SCALE GENOMIC DNA]</scope>
    <source>
        <strain evidence="3 4">CGMCC 1.12925</strain>
    </source>
</reference>
<name>A0A917E822_9FLAO</name>
<evidence type="ECO:0000313" key="3">
    <source>
        <dbReference type="EMBL" id="GGE12395.1"/>
    </source>
</evidence>
<dbReference type="EMBL" id="BMGL01000006">
    <property type="protein sequence ID" value="GGE12395.1"/>
    <property type="molecule type" value="Genomic_DNA"/>
</dbReference>
<dbReference type="InterPro" id="IPR050563">
    <property type="entry name" value="4-hydroxybenzoyl-CoA_TE"/>
</dbReference>
<dbReference type="Gene3D" id="3.10.129.10">
    <property type="entry name" value="Hotdog Thioesterase"/>
    <property type="match status" value="1"/>
</dbReference>
<accession>A0A917E822</accession>
<dbReference type="PANTHER" id="PTHR31793">
    <property type="entry name" value="4-HYDROXYBENZOYL-COA THIOESTERASE FAMILY MEMBER"/>
    <property type="match status" value="1"/>
</dbReference>
<comment type="caution">
    <text evidence="3">The sequence shown here is derived from an EMBL/GenBank/DDBJ whole genome shotgun (WGS) entry which is preliminary data.</text>
</comment>
<gene>
    <name evidence="3" type="ORF">GCM10010831_12280</name>
</gene>
<dbReference type="SUPFAM" id="SSF54637">
    <property type="entry name" value="Thioesterase/thiol ester dehydrase-isomerase"/>
    <property type="match status" value="1"/>
</dbReference>
<dbReference type="RefSeq" id="WP_188405935.1">
    <property type="nucleotide sequence ID" value="NZ_BMGL01000006.1"/>
</dbReference>
<dbReference type="CDD" id="cd00586">
    <property type="entry name" value="4HBT"/>
    <property type="match status" value="1"/>
</dbReference>
<dbReference type="Pfam" id="PF13279">
    <property type="entry name" value="4HBT_2"/>
    <property type="match status" value="1"/>
</dbReference>
<dbReference type="GO" id="GO:0047617">
    <property type="term" value="F:fatty acyl-CoA hydrolase activity"/>
    <property type="evidence" value="ECO:0007669"/>
    <property type="project" value="TreeGrafter"/>
</dbReference>
<dbReference type="NCBIfam" id="TIGR00051">
    <property type="entry name" value="YbgC/FadM family acyl-CoA thioesterase"/>
    <property type="match status" value="1"/>
</dbReference>
<evidence type="ECO:0000256" key="1">
    <source>
        <dbReference type="ARBA" id="ARBA00005953"/>
    </source>
</evidence>
<dbReference type="InterPro" id="IPR029069">
    <property type="entry name" value="HotDog_dom_sf"/>
</dbReference>
<keyword evidence="4" id="KW-1185">Reference proteome</keyword>
<dbReference type="AlphaFoldDB" id="A0A917E822"/>
<keyword evidence="2" id="KW-0378">Hydrolase</keyword>
<comment type="similarity">
    <text evidence="1">Belongs to the 4-hydroxybenzoyl-CoA thioesterase family.</text>
</comment>
<dbReference type="Proteomes" id="UP000599688">
    <property type="component" value="Unassembled WGS sequence"/>
</dbReference>
<proteinExistence type="inferred from homology"/>